<dbReference type="EMBL" id="BARW01027240">
    <property type="protein sequence ID" value="GAJ14144.1"/>
    <property type="molecule type" value="Genomic_DNA"/>
</dbReference>
<sequence>ALIRYGQLTHDEYFVSEDAAKAGVRIVNPSRTDPIVMLKHFGAKNPDLKL</sequence>
<comment type="caution">
    <text evidence="1">The sequence shown here is derived from an EMBL/GenBank/DDBJ whole genome shotgun (WGS) entry which is preliminary data.</text>
</comment>
<accession>X1U9I1</accession>
<evidence type="ECO:0000313" key="1">
    <source>
        <dbReference type="EMBL" id="GAJ14144.1"/>
    </source>
</evidence>
<name>X1U9I1_9ZZZZ</name>
<dbReference type="AlphaFoldDB" id="X1U9I1"/>
<proteinExistence type="predicted"/>
<gene>
    <name evidence="1" type="ORF">S12H4_44237</name>
</gene>
<feature type="non-terminal residue" evidence="1">
    <location>
        <position position="1"/>
    </location>
</feature>
<organism evidence="1">
    <name type="scientific">marine sediment metagenome</name>
    <dbReference type="NCBI Taxonomy" id="412755"/>
    <lineage>
        <taxon>unclassified sequences</taxon>
        <taxon>metagenomes</taxon>
        <taxon>ecological metagenomes</taxon>
    </lineage>
</organism>
<reference evidence="1" key="1">
    <citation type="journal article" date="2014" name="Front. Microbiol.">
        <title>High frequency of phylogenetically diverse reductive dehalogenase-homologous genes in deep subseafloor sedimentary metagenomes.</title>
        <authorList>
            <person name="Kawai M."/>
            <person name="Futagami T."/>
            <person name="Toyoda A."/>
            <person name="Takaki Y."/>
            <person name="Nishi S."/>
            <person name="Hori S."/>
            <person name="Arai W."/>
            <person name="Tsubouchi T."/>
            <person name="Morono Y."/>
            <person name="Uchiyama I."/>
            <person name="Ito T."/>
            <person name="Fujiyama A."/>
            <person name="Inagaki F."/>
            <person name="Takami H."/>
        </authorList>
    </citation>
    <scope>NUCLEOTIDE SEQUENCE</scope>
    <source>
        <strain evidence="1">Expedition CK06-06</strain>
    </source>
</reference>
<protein>
    <submittedName>
        <fullName evidence="1">Uncharacterized protein</fullName>
    </submittedName>
</protein>